<sequence>MSAPSSLPGTAGTGATGMGASASRPGLQVLAIAEADPRRDAIERRLATVALDDLLALHTRTLVAARTARAANDMPRLFDLVRGLKTLQRIAGDRGHVIMAPTVSRPR</sequence>
<reference evidence="3" key="1">
    <citation type="journal article" date="2019" name="Int. J. Syst. Evol. Microbiol.">
        <title>The Global Catalogue of Microorganisms (GCM) 10K type strain sequencing project: providing services to taxonomists for standard genome sequencing and annotation.</title>
        <authorList>
            <consortium name="The Broad Institute Genomics Platform"/>
            <consortium name="The Broad Institute Genome Sequencing Center for Infectious Disease"/>
            <person name="Wu L."/>
            <person name="Ma J."/>
        </authorList>
    </citation>
    <scope>NUCLEOTIDE SEQUENCE [LARGE SCALE GENOMIC DNA]</scope>
    <source>
        <strain evidence="3">CGMCC 1.10188</strain>
    </source>
</reference>
<name>A0ABQ1IL61_9PROT</name>
<proteinExistence type="predicted"/>
<accession>A0ABQ1IL61</accession>
<dbReference type="Proteomes" id="UP000603352">
    <property type="component" value="Unassembled WGS sequence"/>
</dbReference>
<feature type="region of interest" description="Disordered" evidence="1">
    <location>
        <begin position="1"/>
        <end position="22"/>
    </location>
</feature>
<organism evidence="2 3">
    <name type="scientific">Tistrella bauzanensis</name>
    <dbReference type="NCBI Taxonomy" id="657419"/>
    <lineage>
        <taxon>Bacteria</taxon>
        <taxon>Pseudomonadati</taxon>
        <taxon>Pseudomonadota</taxon>
        <taxon>Alphaproteobacteria</taxon>
        <taxon>Geminicoccales</taxon>
        <taxon>Geminicoccaceae</taxon>
        <taxon>Tistrella</taxon>
    </lineage>
</organism>
<dbReference type="RefSeq" id="WP_188578955.1">
    <property type="nucleotide sequence ID" value="NZ_BMDZ01000032.1"/>
</dbReference>
<evidence type="ECO:0000313" key="2">
    <source>
        <dbReference type="EMBL" id="GGB45371.1"/>
    </source>
</evidence>
<comment type="caution">
    <text evidence="2">The sequence shown here is derived from an EMBL/GenBank/DDBJ whole genome shotgun (WGS) entry which is preliminary data.</text>
</comment>
<keyword evidence="3" id="KW-1185">Reference proteome</keyword>
<evidence type="ECO:0000313" key="3">
    <source>
        <dbReference type="Proteomes" id="UP000603352"/>
    </source>
</evidence>
<protein>
    <submittedName>
        <fullName evidence="2">Uncharacterized protein</fullName>
    </submittedName>
</protein>
<gene>
    <name evidence="2" type="ORF">GCM10011505_28280</name>
</gene>
<evidence type="ECO:0000256" key="1">
    <source>
        <dbReference type="SAM" id="MobiDB-lite"/>
    </source>
</evidence>
<dbReference type="EMBL" id="BMDZ01000032">
    <property type="protein sequence ID" value="GGB45371.1"/>
    <property type="molecule type" value="Genomic_DNA"/>
</dbReference>